<feature type="active site" description="Nucleophile" evidence="2">
    <location>
        <position position="17"/>
    </location>
</feature>
<name>A0A154VBW0_9PROT</name>
<dbReference type="Pfam" id="PF01323">
    <property type="entry name" value="DSBA"/>
    <property type="match status" value="1"/>
</dbReference>
<dbReference type="InterPro" id="IPR014440">
    <property type="entry name" value="HCCAis_GSTk"/>
</dbReference>
<evidence type="ECO:0000313" key="5">
    <source>
        <dbReference type="Proteomes" id="UP000076400"/>
    </source>
</evidence>
<comment type="similarity">
    <text evidence="1">Belongs to the GST superfamily. NadH family.</text>
</comment>
<dbReference type="EMBL" id="LPXN01000168">
    <property type="protein sequence ID" value="KZC98853.1"/>
    <property type="molecule type" value="Genomic_DNA"/>
</dbReference>
<dbReference type="OrthoDB" id="5244108at2"/>
<dbReference type="Gene3D" id="3.40.30.10">
    <property type="entry name" value="Glutaredoxin"/>
    <property type="match status" value="1"/>
</dbReference>
<dbReference type="EC" id="5.99.1.4" evidence="1"/>
<dbReference type="GO" id="GO:0004364">
    <property type="term" value="F:glutathione transferase activity"/>
    <property type="evidence" value="ECO:0007669"/>
    <property type="project" value="TreeGrafter"/>
</dbReference>
<organism evidence="4 5">
    <name type="scientific">Oceanibaculum pacificum</name>
    <dbReference type="NCBI Taxonomy" id="580166"/>
    <lineage>
        <taxon>Bacteria</taxon>
        <taxon>Pseudomonadati</taxon>
        <taxon>Pseudomonadota</taxon>
        <taxon>Alphaproteobacteria</taxon>
        <taxon>Rhodospirillales</taxon>
        <taxon>Oceanibaculaceae</taxon>
        <taxon>Oceanibaculum</taxon>
    </lineage>
</organism>
<dbReference type="PANTHER" id="PTHR42943:SF2">
    <property type="entry name" value="GLUTATHIONE S-TRANSFERASE KAPPA 1"/>
    <property type="match status" value="1"/>
</dbReference>
<dbReference type="GO" id="GO:1901170">
    <property type="term" value="P:naphthalene catabolic process"/>
    <property type="evidence" value="ECO:0007669"/>
    <property type="project" value="InterPro"/>
</dbReference>
<dbReference type="InterPro" id="IPR051924">
    <property type="entry name" value="GST_Kappa/NadH"/>
</dbReference>
<proteinExistence type="inferred from homology"/>
<comment type="catalytic activity">
    <reaction evidence="1">
        <text>2-hydroxychromene-2-carboxylate = (3E)-4-(2-hydroxyphenyl)-2-oxobut-3-enoate</text>
        <dbReference type="Rhea" id="RHEA:27401"/>
        <dbReference type="ChEBI" id="CHEBI:59350"/>
        <dbReference type="ChEBI" id="CHEBI:59353"/>
        <dbReference type="EC" id="5.99.1.4"/>
    </reaction>
</comment>
<accession>A0A154VBW0</accession>
<evidence type="ECO:0000256" key="2">
    <source>
        <dbReference type="PIRSR" id="PIRSR006386-1"/>
    </source>
</evidence>
<dbReference type="AlphaFoldDB" id="A0A154VBW0"/>
<reference evidence="4 5" key="1">
    <citation type="submission" date="2015-12" db="EMBL/GenBank/DDBJ databases">
        <title>Genome sequence of Oceanibaculum pacificum MCCC 1A02656.</title>
        <authorList>
            <person name="Lu L."/>
            <person name="Lai Q."/>
            <person name="Shao Z."/>
            <person name="Qian P."/>
        </authorList>
    </citation>
    <scope>NUCLEOTIDE SEQUENCE [LARGE SCALE GENOMIC DNA]</scope>
    <source>
        <strain evidence="4 5">MCCC 1A02656</strain>
    </source>
</reference>
<dbReference type="GO" id="GO:0006749">
    <property type="term" value="P:glutathione metabolic process"/>
    <property type="evidence" value="ECO:0007669"/>
    <property type="project" value="TreeGrafter"/>
</dbReference>
<comment type="caution">
    <text evidence="4">The sequence shown here is derived from an EMBL/GenBank/DDBJ whole genome shotgun (WGS) entry which is preliminary data.</text>
</comment>
<dbReference type="SUPFAM" id="SSF52833">
    <property type="entry name" value="Thioredoxin-like"/>
    <property type="match status" value="1"/>
</dbReference>
<keyword evidence="5" id="KW-1185">Reference proteome</keyword>
<dbReference type="GO" id="GO:0018845">
    <property type="term" value="F:2-hydroxychromene-2-carboxylate isomerase activity"/>
    <property type="evidence" value="ECO:0007669"/>
    <property type="project" value="UniProtKB-UniRule"/>
</dbReference>
<dbReference type="Proteomes" id="UP000076400">
    <property type="component" value="Unassembled WGS sequence"/>
</dbReference>
<keyword evidence="1 4" id="KW-0413">Isomerase</keyword>
<feature type="domain" description="DSBA-like thioredoxin" evidence="3">
    <location>
        <begin position="9"/>
        <end position="197"/>
    </location>
</feature>
<dbReference type="PANTHER" id="PTHR42943">
    <property type="entry name" value="GLUTATHIONE S-TRANSFERASE KAPPA"/>
    <property type="match status" value="1"/>
</dbReference>
<protein>
    <recommendedName>
        <fullName evidence="1">2-hydroxychromene-2-carboxylate isomerase</fullName>
        <ecNumber evidence="1">5.99.1.4</ecNumber>
    </recommendedName>
</protein>
<dbReference type="InterPro" id="IPR001853">
    <property type="entry name" value="DSBA-like_thioredoxin_dom"/>
</dbReference>
<evidence type="ECO:0000313" key="4">
    <source>
        <dbReference type="EMBL" id="KZC98853.1"/>
    </source>
</evidence>
<evidence type="ECO:0000259" key="3">
    <source>
        <dbReference type="Pfam" id="PF01323"/>
    </source>
</evidence>
<dbReference type="RefSeq" id="WP_067560119.1">
    <property type="nucleotide sequence ID" value="NZ_LPXN01000168.1"/>
</dbReference>
<gene>
    <name evidence="4" type="ORF">AUP43_14680</name>
</gene>
<dbReference type="CDD" id="cd03022">
    <property type="entry name" value="DsbA_HCCA_Iso"/>
    <property type="match status" value="1"/>
</dbReference>
<dbReference type="PIRSF" id="PIRSF006386">
    <property type="entry name" value="HCCAis_GSTk"/>
    <property type="match status" value="1"/>
</dbReference>
<sequence length="204" mass="22472">MSDSAKTPVEFYFDFSSPYAYLSGLRIDEVARLYERQVAWKPVMLGVVFKTTGATPLLDQPLKGDYSRRDLLRTARLLGVDFAFPNQMPFAAIAPSRLFYWLEEQNPALAKSYAKAVFSTAFQEGVSVNSPEIAADVAAKLGVDREAALAACNDPAVKDKLRVANEQAIAAGICGAPFFVIDGEPFWGNDRLDHVERWLATGGW</sequence>
<dbReference type="GO" id="GO:0004602">
    <property type="term" value="F:glutathione peroxidase activity"/>
    <property type="evidence" value="ECO:0007669"/>
    <property type="project" value="TreeGrafter"/>
</dbReference>
<dbReference type="InterPro" id="IPR044087">
    <property type="entry name" value="NahD-like"/>
</dbReference>
<dbReference type="InterPro" id="IPR036249">
    <property type="entry name" value="Thioredoxin-like_sf"/>
</dbReference>
<evidence type="ECO:0000256" key="1">
    <source>
        <dbReference type="PIRNR" id="PIRNR006386"/>
    </source>
</evidence>